<organism evidence="5 6">
    <name type="scientific">Ruegeria profundi</name>
    <dbReference type="NCBI Taxonomy" id="1685378"/>
    <lineage>
        <taxon>Bacteria</taxon>
        <taxon>Pseudomonadati</taxon>
        <taxon>Pseudomonadota</taxon>
        <taxon>Alphaproteobacteria</taxon>
        <taxon>Rhodobacterales</taxon>
        <taxon>Roseobacteraceae</taxon>
        <taxon>Ruegeria</taxon>
    </lineage>
</organism>
<dbReference type="NCBIfam" id="NF002565">
    <property type="entry name" value="PRK02195.1"/>
    <property type="match status" value="1"/>
</dbReference>
<dbReference type="AlphaFoldDB" id="A0A0X3TX04"/>
<evidence type="ECO:0000256" key="3">
    <source>
        <dbReference type="ARBA" id="ARBA00023065"/>
    </source>
</evidence>
<comment type="similarity">
    <text evidence="1">Belongs to the V-ATPase D subunit family.</text>
</comment>
<evidence type="ECO:0000256" key="1">
    <source>
        <dbReference type="ARBA" id="ARBA00005850"/>
    </source>
</evidence>
<evidence type="ECO:0000313" key="6">
    <source>
        <dbReference type="Proteomes" id="UP000053690"/>
    </source>
</evidence>
<keyword evidence="6" id="KW-1185">Reference proteome</keyword>
<dbReference type="STRING" id="1685378.AVO44_06590"/>
<dbReference type="EMBL" id="LQBP01000003">
    <property type="protein sequence ID" value="KUJ80164.1"/>
    <property type="molecule type" value="Genomic_DNA"/>
</dbReference>
<dbReference type="RefSeq" id="WP_068335272.1">
    <property type="nucleotide sequence ID" value="NZ_JAIUZS010000003.1"/>
</dbReference>
<dbReference type="Gene3D" id="1.10.287.3240">
    <property type="match status" value="1"/>
</dbReference>
<evidence type="ECO:0000256" key="4">
    <source>
        <dbReference type="SAM" id="Coils"/>
    </source>
</evidence>
<dbReference type="NCBIfam" id="TIGR00309">
    <property type="entry name" value="V_ATPase_subD"/>
    <property type="match status" value="1"/>
</dbReference>
<proteinExistence type="inferred from homology"/>
<dbReference type="OrthoDB" id="5637912at2"/>
<keyword evidence="3" id="KW-0406">Ion transport</keyword>
<evidence type="ECO:0000313" key="5">
    <source>
        <dbReference type="EMBL" id="KUJ80164.1"/>
    </source>
</evidence>
<accession>A0A0X3TX04</accession>
<comment type="caution">
    <text evidence="5">The sequence shown here is derived from an EMBL/GenBank/DDBJ whole genome shotgun (WGS) entry which is preliminary data.</text>
</comment>
<dbReference type="Pfam" id="PF01813">
    <property type="entry name" value="ATP-synt_D"/>
    <property type="match status" value="1"/>
</dbReference>
<keyword evidence="2" id="KW-0813">Transport</keyword>
<name>A0A0X3TX04_9RHOB</name>
<keyword evidence="4" id="KW-0175">Coiled coil</keyword>
<dbReference type="GO" id="GO:0046961">
    <property type="term" value="F:proton-transporting ATPase activity, rotational mechanism"/>
    <property type="evidence" value="ECO:0007669"/>
    <property type="project" value="InterPro"/>
</dbReference>
<dbReference type="InterPro" id="IPR002699">
    <property type="entry name" value="V_ATPase_D"/>
</dbReference>
<gene>
    <name evidence="5" type="ORF">AVO44_06590</name>
</gene>
<sequence length="201" mass="22929">MARLQLNKSSLARQQTQLKSYERFLPSLDLKRQQLMAERAKARDEVARLEEEVSALAQQVGAKLPMLAQQGVDLDGLVELKDYRVKEVNVVGVKMPALDRIEVAVRPYSLLAKPHWVDAAAQLLHDMIEARLRVKVAEERVKIFDKAVATITQRVNLFEKVLIPRAKANIKKIRIYLSDEQMQAVVRSKISKRKHAREALS</sequence>
<dbReference type="Proteomes" id="UP000053690">
    <property type="component" value="Unassembled WGS sequence"/>
</dbReference>
<feature type="coiled-coil region" evidence="4">
    <location>
        <begin position="32"/>
        <end position="59"/>
    </location>
</feature>
<reference evidence="6" key="1">
    <citation type="submission" date="2015-12" db="EMBL/GenBank/DDBJ databases">
        <authorList>
            <person name="Zhang G."/>
            <person name="Stingl U."/>
        </authorList>
    </citation>
    <scope>NUCLEOTIDE SEQUENCE [LARGE SCALE GENOMIC DNA]</scope>
    <source>
        <strain evidence="6">ZGT108</strain>
    </source>
</reference>
<protein>
    <submittedName>
        <fullName evidence="5">ATP synthase subunit D</fullName>
    </submittedName>
</protein>
<evidence type="ECO:0000256" key="2">
    <source>
        <dbReference type="ARBA" id="ARBA00022448"/>
    </source>
</evidence>